<name>A0AAV4UQV7_CAEEX</name>
<gene>
    <name evidence="1" type="ORF">CEXT_613291</name>
</gene>
<evidence type="ECO:0000313" key="2">
    <source>
        <dbReference type="Proteomes" id="UP001054945"/>
    </source>
</evidence>
<evidence type="ECO:0000313" key="1">
    <source>
        <dbReference type="EMBL" id="GIY60163.1"/>
    </source>
</evidence>
<protein>
    <submittedName>
        <fullName evidence="1">Uncharacterized protein</fullName>
    </submittedName>
</protein>
<dbReference type="Proteomes" id="UP001054945">
    <property type="component" value="Unassembled WGS sequence"/>
</dbReference>
<dbReference type="EMBL" id="BPLR01013285">
    <property type="protein sequence ID" value="GIY60163.1"/>
    <property type="molecule type" value="Genomic_DNA"/>
</dbReference>
<organism evidence="1 2">
    <name type="scientific">Caerostris extrusa</name>
    <name type="common">Bark spider</name>
    <name type="synonym">Caerostris bankana</name>
    <dbReference type="NCBI Taxonomy" id="172846"/>
    <lineage>
        <taxon>Eukaryota</taxon>
        <taxon>Metazoa</taxon>
        <taxon>Ecdysozoa</taxon>
        <taxon>Arthropoda</taxon>
        <taxon>Chelicerata</taxon>
        <taxon>Arachnida</taxon>
        <taxon>Araneae</taxon>
        <taxon>Araneomorphae</taxon>
        <taxon>Entelegynae</taxon>
        <taxon>Araneoidea</taxon>
        <taxon>Araneidae</taxon>
        <taxon>Caerostris</taxon>
    </lineage>
</organism>
<keyword evidence="2" id="KW-1185">Reference proteome</keyword>
<dbReference type="AlphaFoldDB" id="A0AAV4UQV7"/>
<comment type="caution">
    <text evidence="1">The sequence shown here is derived from an EMBL/GenBank/DDBJ whole genome shotgun (WGS) entry which is preliminary data.</text>
</comment>
<reference evidence="1 2" key="1">
    <citation type="submission" date="2021-06" db="EMBL/GenBank/DDBJ databases">
        <title>Caerostris extrusa draft genome.</title>
        <authorList>
            <person name="Kono N."/>
            <person name="Arakawa K."/>
        </authorList>
    </citation>
    <scope>NUCLEOTIDE SEQUENCE [LARGE SCALE GENOMIC DNA]</scope>
</reference>
<accession>A0AAV4UQV7</accession>
<sequence length="101" mass="12154">MVYRFQTKTEWITRKVETICGVNAKMFTKDQMSLHQVRAGFSASTLMMIPTLHYSRIVRFSYSIRRRISHHYRSKEKRQTSLVTFAPDRWLIFNFGKSIFR</sequence>
<proteinExistence type="predicted"/>